<organism evidence="11 12">
    <name type="scientific">Polarella glacialis</name>
    <name type="common">Dinoflagellate</name>
    <dbReference type="NCBI Taxonomy" id="89957"/>
    <lineage>
        <taxon>Eukaryota</taxon>
        <taxon>Sar</taxon>
        <taxon>Alveolata</taxon>
        <taxon>Dinophyceae</taxon>
        <taxon>Suessiales</taxon>
        <taxon>Suessiaceae</taxon>
        <taxon>Polarella</taxon>
    </lineage>
</organism>
<dbReference type="GO" id="GO:0004089">
    <property type="term" value="F:carbonate dehydratase activity"/>
    <property type="evidence" value="ECO:0007669"/>
    <property type="project" value="UniProtKB-UniRule"/>
</dbReference>
<dbReference type="InterPro" id="IPR018338">
    <property type="entry name" value="Carbonic_anhydrase_a-class_CS"/>
</dbReference>
<feature type="domain" description="Alpha-carbonic anhydrase" evidence="10">
    <location>
        <begin position="430"/>
        <end position="654"/>
    </location>
</feature>
<gene>
    <name evidence="11" type="ORF">PGLA1383_LOCUS33431</name>
</gene>
<evidence type="ECO:0000256" key="5">
    <source>
        <dbReference type="ARBA" id="ARBA00022723"/>
    </source>
</evidence>
<evidence type="ECO:0000313" key="12">
    <source>
        <dbReference type="Proteomes" id="UP000654075"/>
    </source>
</evidence>
<dbReference type="SMART" id="SM01057">
    <property type="entry name" value="Carb_anhydrase"/>
    <property type="match status" value="3"/>
</dbReference>
<comment type="function">
    <text evidence="2 9">Reversible hydration of carbon dioxide.</text>
</comment>
<dbReference type="EC" id="4.2.1.1" evidence="4 9"/>
<dbReference type="InterPro" id="IPR036398">
    <property type="entry name" value="CA_dom_sf"/>
</dbReference>
<keyword evidence="7 9" id="KW-0456">Lyase</keyword>
<dbReference type="PROSITE" id="PS51144">
    <property type="entry name" value="ALPHA_CA_2"/>
    <property type="match status" value="3"/>
</dbReference>
<comment type="catalytic activity">
    <reaction evidence="8 9">
        <text>hydrogencarbonate + H(+) = CO2 + H2O</text>
        <dbReference type="Rhea" id="RHEA:10748"/>
        <dbReference type="ChEBI" id="CHEBI:15377"/>
        <dbReference type="ChEBI" id="CHEBI:15378"/>
        <dbReference type="ChEBI" id="CHEBI:16526"/>
        <dbReference type="ChEBI" id="CHEBI:17544"/>
        <dbReference type="EC" id="4.2.1.1"/>
    </reaction>
</comment>
<dbReference type="EMBL" id="CAJNNV010025696">
    <property type="protein sequence ID" value="CAE8615720.1"/>
    <property type="molecule type" value="Genomic_DNA"/>
</dbReference>
<proteinExistence type="inferred from homology"/>
<dbReference type="InterPro" id="IPR023561">
    <property type="entry name" value="Carbonic_anhydrase_a-class"/>
</dbReference>
<protein>
    <recommendedName>
        <fullName evidence="4 9">Carbonic anhydrase</fullName>
        <ecNumber evidence="4 9">4.2.1.1</ecNumber>
    </recommendedName>
</protein>
<name>A0A813FSI0_POLGL</name>
<evidence type="ECO:0000256" key="1">
    <source>
        <dbReference type="ARBA" id="ARBA00001947"/>
    </source>
</evidence>
<dbReference type="SUPFAM" id="SSF51069">
    <property type="entry name" value="Carbonic anhydrase"/>
    <property type="match status" value="3"/>
</dbReference>
<dbReference type="Gene3D" id="3.10.200.10">
    <property type="entry name" value="Alpha carbonic anhydrase"/>
    <property type="match status" value="3"/>
</dbReference>
<feature type="domain" description="Alpha-carbonic anhydrase" evidence="10">
    <location>
        <begin position="1"/>
        <end position="154"/>
    </location>
</feature>
<accession>A0A813FSI0</accession>
<dbReference type="Pfam" id="PF00194">
    <property type="entry name" value="Carb_anhydrase"/>
    <property type="match status" value="3"/>
</dbReference>
<evidence type="ECO:0000256" key="2">
    <source>
        <dbReference type="ARBA" id="ARBA00002904"/>
    </source>
</evidence>
<evidence type="ECO:0000259" key="10">
    <source>
        <dbReference type="PROSITE" id="PS51144"/>
    </source>
</evidence>
<evidence type="ECO:0000256" key="6">
    <source>
        <dbReference type="ARBA" id="ARBA00022833"/>
    </source>
</evidence>
<dbReference type="Proteomes" id="UP000654075">
    <property type="component" value="Unassembled WGS sequence"/>
</dbReference>
<dbReference type="PROSITE" id="PS00162">
    <property type="entry name" value="ALPHA_CA_1"/>
    <property type="match status" value="1"/>
</dbReference>
<comment type="similarity">
    <text evidence="3 9">Belongs to the alpha-carbonic anhydrase family.</text>
</comment>
<dbReference type="InterPro" id="IPR001148">
    <property type="entry name" value="CA_dom"/>
</dbReference>
<dbReference type="InterPro" id="IPR041891">
    <property type="entry name" value="Alpha_CA_prokaryot-like"/>
</dbReference>
<feature type="domain" description="Alpha-carbonic anhydrase" evidence="10">
    <location>
        <begin position="173"/>
        <end position="411"/>
    </location>
</feature>
<reference evidence="11" key="1">
    <citation type="submission" date="2021-02" db="EMBL/GenBank/DDBJ databases">
        <authorList>
            <person name="Dougan E. K."/>
            <person name="Rhodes N."/>
            <person name="Thang M."/>
            <person name="Chan C."/>
        </authorList>
    </citation>
    <scope>NUCLEOTIDE SEQUENCE</scope>
</reference>
<sequence length="718" mass="77241">MYEAIRFNVHFPSEHSIDGVFRAGELHIVHRLVGAEGLAVVAVFFELGPDHNPFLQRLGLPSGAPEQANGSMPIAGSLDLRNELEAALDGNFYHYEGSLTAPPCTDSVQWFVMETSLKVSAGQVAAFTQKFSPSEITHSRPLQLRSGRSVVKGKISVAGEVTCPTRTAGDAERIWTYEVPQCWHEDFPMCAGRAQSPININTQGSFAAEGSVRFEVELQYRASLGRSVQRTSRGFQVAGVDLGSLGIGGSRYDVLDFHVQCPSEHAVDGKKLACEMQVVHQKDGSTGFDDLLVLSILFEIGAENAFLHRAQLCLNTKQIDAGRLSFMGQLAGIPGAVDLQAELGALISSSDFFRYDGSLTSPPCSETVSWYILSKRLTLSQDQVQAVTGPSPDAYHRPLQLVNGRGLFKNSLPGCQVEHSEPLLSENSVAPWRYLLPQCWLLDHHQCSGQRQSPININTTQISPSMTGMATIKLQHGVLEGSSVQHAGHGLQVVDAEGGVTYSGNFYNITEVHFHFLSEHAIDGRLFPGEMHLVHQKAGSTGMDDLLVAAVLYEIGAESFFLRQLGLSADQPSRPAPGSILLGDDLKAAASGGFYVYPGSLTTPPCTESVTWVVFVKHLTASPAQFSGAQSIFGIQGNNRPVQPLNGRQVGRNLDLSPQAVATTTAVRGRATTTTTAPVLQQTGKGLVDVFANGATLARMAGLVWGVVALSLSLVWPS</sequence>
<dbReference type="PANTHER" id="PTHR18952:SF265">
    <property type="entry name" value="CARBONIC ANHYDRASE"/>
    <property type="match status" value="1"/>
</dbReference>
<evidence type="ECO:0000313" key="11">
    <source>
        <dbReference type="EMBL" id="CAE8615720.1"/>
    </source>
</evidence>
<dbReference type="AlphaFoldDB" id="A0A813FSI0"/>
<evidence type="ECO:0000256" key="3">
    <source>
        <dbReference type="ARBA" id="ARBA00010718"/>
    </source>
</evidence>
<keyword evidence="6 9" id="KW-0862">Zinc</keyword>
<dbReference type="GO" id="GO:0008270">
    <property type="term" value="F:zinc ion binding"/>
    <property type="evidence" value="ECO:0007669"/>
    <property type="project" value="UniProtKB-UniRule"/>
</dbReference>
<comment type="caution">
    <text evidence="11">The sequence shown here is derived from an EMBL/GenBank/DDBJ whole genome shotgun (WGS) entry which is preliminary data.</text>
</comment>
<dbReference type="PANTHER" id="PTHR18952">
    <property type="entry name" value="CARBONIC ANHYDRASE"/>
    <property type="match status" value="1"/>
</dbReference>
<dbReference type="CDD" id="cd03124">
    <property type="entry name" value="alpha_CA_prokaryotic_like"/>
    <property type="match status" value="3"/>
</dbReference>
<evidence type="ECO:0000256" key="8">
    <source>
        <dbReference type="ARBA" id="ARBA00048348"/>
    </source>
</evidence>
<keyword evidence="12" id="KW-1185">Reference proteome</keyword>
<keyword evidence="5 9" id="KW-0479">Metal-binding</keyword>
<dbReference type="OrthoDB" id="429145at2759"/>
<evidence type="ECO:0000256" key="9">
    <source>
        <dbReference type="RuleBase" id="RU367011"/>
    </source>
</evidence>
<comment type="cofactor">
    <cofactor evidence="1 9">
        <name>Zn(2+)</name>
        <dbReference type="ChEBI" id="CHEBI:29105"/>
    </cofactor>
</comment>
<evidence type="ECO:0000256" key="7">
    <source>
        <dbReference type="ARBA" id="ARBA00023239"/>
    </source>
</evidence>
<evidence type="ECO:0000256" key="4">
    <source>
        <dbReference type="ARBA" id="ARBA00012925"/>
    </source>
</evidence>